<evidence type="ECO:0000313" key="5">
    <source>
        <dbReference type="EMBL" id="USS93108.1"/>
    </source>
</evidence>
<dbReference type="InterPro" id="IPR044946">
    <property type="entry name" value="Restrct_endonuc_typeI_TRD_sf"/>
</dbReference>
<keyword evidence="5" id="KW-0378">Hydrolase</keyword>
<dbReference type="CDD" id="cd17262">
    <property type="entry name" value="RMtype1_S_Aco12261I-TRD2-CR2"/>
    <property type="match status" value="1"/>
</dbReference>
<keyword evidence="5" id="KW-0255">Endonuclease</keyword>
<reference evidence="5" key="1">
    <citation type="submission" date="2022-05" db="EMBL/GenBank/DDBJ databases">
        <authorList>
            <person name="Oliphant S.A."/>
            <person name="Watson-Haigh N.S."/>
            <person name="Sumby K.M."/>
            <person name="Gardner J.M."/>
            <person name="Jiranek V."/>
        </authorList>
    </citation>
    <scope>NUCLEOTIDE SEQUENCE</scope>
    <source>
        <strain evidence="5">Ru20-1</strain>
    </source>
</reference>
<evidence type="ECO:0000256" key="3">
    <source>
        <dbReference type="ARBA" id="ARBA00023125"/>
    </source>
</evidence>
<dbReference type="GO" id="GO:0004519">
    <property type="term" value="F:endonuclease activity"/>
    <property type="evidence" value="ECO:0007669"/>
    <property type="project" value="UniProtKB-KW"/>
</dbReference>
<keyword evidence="6" id="KW-1185">Reference proteome</keyword>
<gene>
    <name evidence="5" type="ORF">M8332_05800</name>
</gene>
<evidence type="ECO:0000256" key="2">
    <source>
        <dbReference type="ARBA" id="ARBA00022747"/>
    </source>
</evidence>
<name>A0ABY5C686_9LACO</name>
<organism evidence="5 6">
    <name type="scientific">Fructilactobacillus ixorae</name>
    <dbReference type="NCBI Taxonomy" id="1750535"/>
    <lineage>
        <taxon>Bacteria</taxon>
        <taxon>Bacillati</taxon>
        <taxon>Bacillota</taxon>
        <taxon>Bacilli</taxon>
        <taxon>Lactobacillales</taxon>
        <taxon>Lactobacillaceae</taxon>
        <taxon>Fructilactobacillus</taxon>
    </lineage>
</organism>
<evidence type="ECO:0000259" key="4">
    <source>
        <dbReference type="Pfam" id="PF01420"/>
    </source>
</evidence>
<dbReference type="InterPro" id="IPR000055">
    <property type="entry name" value="Restrct_endonuc_typeI_TRD"/>
</dbReference>
<dbReference type="Gene3D" id="1.10.287.1120">
    <property type="entry name" value="Bipartite methylase S protein"/>
    <property type="match status" value="1"/>
</dbReference>
<dbReference type="EMBL" id="CP097478">
    <property type="protein sequence ID" value="USS93108.1"/>
    <property type="molecule type" value="Genomic_DNA"/>
</dbReference>
<dbReference type="GO" id="GO:0016787">
    <property type="term" value="F:hydrolase activity"/>
    <property type="evidence" value="ECO:0007669"/>
    <property type="project" value="UniProtKB-KW"/>
</dbReference>
<dbReference type="EC" id="3.1.21.-" evidence="5"/>
<dbReference type="InterPro" id="IPR052021">
    <property type="entry name" value="Type-I_RS_S_subunit"/>
</dbReference>
<dbReference type="Pfam" id="PF01420">
    <property type="entry name" value="Methylase_S"/>
    <property type="match status" value="1"/>
</dbReference>
<accession>A0ABY5C686</accession>
<comment type="similarity">
    <text evidence="1">Belongs to the type-I restriction system S methylase family.</text>
</comment>
<evidence type="ECO:0000256" key="1">
    <source>
        <dbReference type="ARBA" id="ARBA00010923"/>
    </source>
</evidence>
<evidence type="ECO:0000313" key="6">
    <source>
        <dbReference type="Proteomes" id="UP001057532"/>
    </source>
</evidence>
<feature type="domain" description="Type I restriction modification DNA specificity" evidence="4">
    <location>
        <begin position="16"/>
        <end position="173"/>
    </location>
</feature>
<proteinExistence type="inferred from homology"/>
<dbReference type="Proteomes" id="UP001057532">
    <property type="component" value="Chromosome"/>
</dbReference>
<sequence>MKNVPEIRFQEFSAPWEQQQLSQVTVNLDVKRIPIAKSKRIPGTTPYYGANGIQDYVQGFTHQGKFILIAEDGARDVNDYPIQLVSYRIWVNNHTHVLAPKETVDWWFIGMSLHKVNMRPYLTGTGRVKLTKADLQRITITMPTRAEQTKIGAFFQTFTQLITVKQRKLAKLRQLKKALQRHLFPAPGQLTPGFRFANFADNWQQRKHHFSCKNLKVTKKHQNHNLVLSS</sequence>
<dbReference type="SUPFAM" id="SSF116734">
    <property type="entry name" value="DNA methylase specificity domain"/>
    <property type="match status" value="1"/>
</dbReference>
<dbReference type="RefSeq" id="WP_252779884.1">
    <property type="nucleotide sequence ID" value="NZ_CP097478.1"/>
</dbReference>
<protein>
    <submittedName>
        <fullName evidence="5">Restriction endonuclease subunit S</fullName>
        <ecNumber evidence="5">3.1.21.-</ecNumber>
    </submittedName>
</protein>
<keyword evidence="3" id="KW-0238">DNA-binding</keyword>
<dbReference type="Gene3D" id="3.90.220.20">
    <property type="entry name" value="DNA methylase specificity domains"/>
    <property type="match status" value="1"/>
</dbReference>
<keyword evidence="5" id="KW-0540">Nuclease</keyword>
<dbReference type="PANTHER" id="PTHR30408">
    <property type="entry name" value="TYPE-1 RESTRICTION ENZYME ECOKI SPECIFICITY PROTEIN"/>
    <property type="match status" value="1"/>
</dbReference>
<dbReference type="PANTHER" id="PTHR30408:SF12">
    <property type="entry name" value="TYPE I RESTRICTION ENZYME MJAVIII SPECIFICITY SUBUNIT"/>
    <property type="match status" value="1"/>
</dbReference>
<keyword evidence="2" id="KW-0680">Restriction system</keyword>